<dbReference type="Gene3D" id="3.10.150.10">
    <property type="entry name" value="DNA Polymerase III, subunit A, domain 2"/>
    <property type="match status" value="1"/>
</dbReference>
<accession>X1TS47</accession>
<dbReference type="SUPFAM" id="SSF55979">
    <property type="entry name" value="DNA clamp"/>
    <property type="match status" value="1"/>
</dbReference>
<evidence type="ECO:0000313" key="1">
    <source>
        <dbReference type="EMBL" id="GAI82859.1"/>
    </source>
</evidence>
<protein>
    <recommendedName>
        <fullName evidence="2">DNA polymerase III beta sliding clamp N-terminal domain-containing protein</fullName>
    </recommendedName>
</protein>
<sequence length="132" mass="14513">MDMQVARFREVLELLKPAVARKSTIPSLEYILLKDGKAVATNLETMVVTAVPEVDLTSLIPFKDVAEVLRYVHGGELLHVEAKNSKLSLSWADGKATFSTEDPATFPDVPEFVPDVEESLDSDTLIPALVEM</sequence>
<evidence type="ECO:0008006" key="2">
    <source>
        <dbReference type="Google" id="ProtNLM"/>
    </source>
</evidence>
<name>X1TS47_9ZZZZ</name>
<comment type="caution">
    <text evidence="1">The sequence shown here is derived from an EMBL/GenBank/DDBJ whole genome shotgun (WGS) entry which is preliminary data.</text>
</comment>
<dbReference type="InterPro" id="IPR046938">
    <property type="entry name" value="DNA_clamp_sf"/>
</dbReference>
<feature type="non-terminal residue" evidence="1">
    <location>
        <position position="132"/>
    </location>
</feature>
<reference evidence="1" key="1">
    <citation type="journal article" date="2014" name="Front. Microbiol.">
        <title>High frequency of phylogenetically diverse reductive dehalogenase-homologous genes in deep subseafloor sedimentary metagenomes.</title>
        <authorList>
            <person name="Kawai M."/>
            <person name="Futagami T."/>
            <person name="Toyoda A."/>
            <person name="Takaki Y."/>
            <person name="Nishi S."/>
            <person name="Hori S."/>
            <person name="Arai W."/>
            <person name="Tsubouchi T."/>
            <person name="Morono Y."/>
            <person name="Uchiyama I."/>
            <person name="Ito T."/>
            <person name="Fujiyama A."/>
            <person name="Inagaki F."/>
            <person name="Takami H."/>
        </authorList>
    </citation>
    <scope>NUCLEOTIDE SEQUENCE</scope>
    <source>
        <strain evidence="1">Expedition CK06-06</strain>
    </source>
</reference>
<gene>
    <name evidence="1" type="ORF">S12H4_26484</name>
</gene>
<dbReference type="EMBL" id="BARW01015031">
    <property type="protein sequence ID" value="GAI82859.1"/>
    <property type="molecule type" value="Genomic_DNA"/>
</dbReference>
<proteinExistence type="predicted"/>
<organism evidence="1">
    <name type="scientific">marine sediment metagenome</name>
    <dbReference type="NCBI Taxonomy" id="412755"/>
    <lineage>
        <taxon>unclassified sequences</taxon>
        <taxon>metagenomes</taxon>
        <taxon>ecological metagenomes</taxon>
    </lineage>
</organism>
<dbReference type="AlphaFoldDB" id="X1TS47"/>